<organism evidence="2 3">
    <name type="scientific">Streptomyces venezuelae</name>
    <dbReference type="NCBI Taxonomy" id="54571"/>
    <lineage>
        <taxon>Bacteria</taxon>
        <taxon>Bacillati</taxon>
        <taxon>Actinomycetota</taxon>
        <taxon>Actinomycetes</taxon>
        <taxon>Kitasatosporales</taxon>
        <taxon>Streptomycetaceae</taxon>
        <taxon>Streptomyces</taxon>
    </lineage>
</organism>
<evidence type="ECO:0000313" key="3">
    <source>
        <dbReference type="Proteomes" id="UP000323046"/>
    </source>
</evidence>
<dbReference type="OrthoDB" id="5477158at2"/>
<dbReference type="SUPFAM" id="SSF48452">
    <property type="entry name" value="TPR-like"/>
    <property type="match status" value="1"/>
</dbReference>
<dbReference type="PANTHER" id="PTHR44749:SF1">
    <property type="entry name" value="TETRATRICOPEPTIDE-LIKE HELICAL DOMAIN-CONTAINING PROTEIN"/>
    <property type="match status" value="1"/>
</dbReference>
<accession>A0A5P2BQX2</accession>
<dbReference type="AlphaFoldDB" id="A0A5P2BQX2"/>
<dbReference type="InterPro" id="IPR044650">
    <property type="entry name" value="SRFR1-like"/>
</dbReference>
<feature type="compositionally biased region" description="Low complexity" evidence="1">
    <location>
        <begin position="444"/>
        <end position="455"/>
    </location>
</feature>
<name>A0A5P2BQX2_STRVZ</name>
<dbReference type="InterPro" id="IPR011990">
    <property type="entry name" value="TPR-like_helical_dom_sf"/>
</dbReference>
<dbReference type="Pfam" id="PF13432">
    <property type="entry name" value="TPR_16"/>
    <property type="match status" value="2"/>
</dbReference>
<feature type="region of interest" description="Disordered" evidence="1">
    <location>
        <begin position="444"/>
        <end position="484"/>
    </location>
</feature>
<evidence type="ECO:0000256" key="1">
    <source>
        <dbReference type="SAM" id="MobiDB-lite"/>
    </source>
</evidence>
<dbReference type="GO" id="GO:0045892">
    <property type="term" value="P:negative regulation of DNA-templated transcription"/>
    <property type="evidence" value="ECO:0007669"/>
    <property type="project" value="InterPro"/>
</dbReference>
<dbReference type="PANTHER" id="PTHR44749">
    <property type="entry name" value="SUPPRESSOR OF RPS4-RLD 1"/>
    <property type="match status" value="1"/>
</dbReference>
<protein>
    <recommendedName>
        <fullName evidence="4">Tetratricopeptide repeat protein</fullName>
    </recommendedName>
</protein>
<dbReference type="SMART" id="SM00028">
    <property type="entry name" value="TPR"/>
    <property type="match status" value="4"/>
</dbReference>
<reference evidence="2 3" key="1">
    <citation type="submission" date="2018-05" db="EMBL/GenBank/DDBJ databases">
        <title>Streptomyces venezuelae.</title>
        <authorList>
            <person name="Kim W."/>
            <person name="Lee N."/>
            <person name="Cho B.-K."/>
        </authorList>
    </citation>
    <scope>NUCLEOTIDE SEQUENCE [LARGE SCALE GENOMIC DNA]</scope>
    <source>
        <strain evidence="2 3">ATCC 14583</strain>
    </source>
</reference>
<dbReference type="Proteomes" id="UP000323046">
    <property type="component" value="Chromosome"/>
</dbReference>
<evidence type="ECO:0008006" key="4">
    <source>
        <dbReference type="Google" id="ProtNLM"/>
    </source>
</evidence>
<proteinExistence type="predicted"/>
<dbReference type="Gene3D" id="1.25.40.10">
    <property type="entry name" value="Tetratricopeptide repeat domain"/>
    <property type="match status" value="3"/>
</dbReference>
<sequence length="484" mass="51046">MRPSVKRVLIGSVAGSVVLGGVLVLLPPDGGGKAKPPALGPAGRAMAAVGAGAPAALPDLAVLIAEREAQVRAHPGDEQSWAVLGSAYVARAVRTADFRDFPKADRALHTSLRTKPDRNPEALTGLAALANARRDFRSARKWGESAVKQAPKRWTAYPALIDAYSGLGDAKGVDRALKSLQELGSGSAVLARSGQVYRDRGWREDANAALTDAAALAVAPAAKAAALHRVAELAWERGEPTVALRYYDAALAADAEHHPSLAGRGRALAALGRSSEALLAYRSALTKHPLPEYALELGELYESLKLAPAARAQYDTLRTLVKQEKARGIGINNERVLGLLDADHGDADAAVRRLTAEYKRHAGPETADALGWALHRAGDGEAGLKLVTKAMDKGPRSALFAYHRGVIERELQYYGAARRHLNEALRINPYFSPLGVPAAKRALGALGEPPEGGPAQLYASPQERSGAALPSRRTGTRDSGPSGD</sequence>
<gene>
    <name evidence="2" type="ORF">DEJ47_14440</name>
</gene>
<evidence type="ECO:0000313" key="2">
    <source>
        <dbReference type="EMBL" id="QES31491.1"/>
    </source>
</evidence>
<keyword evidence="3" id="KW-1185">Reference proteome</keyword>
<dbReference type="EMBL" id="CP029193">
    <property type="protein sequence ID" value="QES31491.1"/>
    <property type="molecule type" value="Genomic_DNA"/>
</dbReference>
<dbReference type="RefSeq" id="WP_150168431.1">
    <property type="nucleotide sequence ID" value="NZ_CP029193.1"/>
</dbReference>
<dbReference type="InterPro" id="IPR019734">
    <property type="entry name" value="TPR_rpt"/>
</dbReference>